<organism evidence="3 4">
    <name type="scientific">Cymbomonas tetramitiformis</name>
    <dbReference type="NCBI Taxonomy" id="36881"/>
    <lineage>
        <taxon>Eukaryota</taxon>
        <taxon>Viridiplantae</taxon>
        <taxon>Chlorophyta</taxon>
        <taxon>Pyramimonadophyceae</taxon>
        <taxon>Pyramimonadales</taxon>
        <taxon>Pyramimonadaceae</taxon>
        <taxon>Cymbomonas</taxon>
    </lineage>
</organism>
<dbReference type="Pfam" id="PF02205">
    <property type="entry name" value="WH2"/>
    <property type="match status" value="1"/>
</dbReference>
<reference evidence="3 4" key="1">
    <citation type="journal article" date="2015" name="Genome Biol. Evol.">
        <title>Comparative Genomics of a Bacterivorous Green Alga Reveals Evolutionary Causalities and Consequences of Phago-Mixotrophic Mode of Nutrition.</title>
        <authorList>
            <person name="Burns J.A."/>
            <person name="Paasch A."/>
            <person name="Narechania A."/>
            <person name="Kim E."/>
        </authorList>
    </citation>
    <scope>NUCLEOTIDE SEQUENCE [LARGE SCALE GENOMIC DNA]</scope>
    <source>
        <strain evidence="3 4">PLY_AMNH</strain>
    </source>
</reference>
<keyword evidence="4" id="KW-1185">Reference proteome</keyword>
<dbReference type="GO" id="GO:0003779">
    <property type="term" value="F:actin binding"/>
    <property type="evidence" value="ECO:0007669"/>
    <property type="project" value="InterPro"/>
</dbReference>
<name>A0AAE0GDR4_9CHLO</name>
<dbReference type="PROSITE" id="PS51082">
    <property type="entry name" value="WH2"/>
    <property type="match status" value="1"/>
</dbReference>
<feature type="domain" description="WH2" evidence="2">
    <location>
        <begin position="146"/>
        <end position="163"/>
    </location>
</feature>
<comment type="caution">
    <text evidence="3">The sequence shown here is derived from an EMBL/GenBank/DDBJ whole genome shotgun (WGS) entry which is preliminary data.</text>
</comment>
<feature type="region of interest" description="Disordered" evidence="1">
    <location>
        <begin position="31"/>
        <end position="77"/>
    </location>
</feature>
<feature type="compositionally biased region" description="Pro residues" evidence="1">
    <location>
        <begin position="55"/>
        <end position="65"/>
    </location>
</feature>
<evidence type="ECO:0000313" key="3">
    <source>
        <dbReference type="EMBL" id="KAK3276234.1"/>
    </source>
</evidence>
<proteinExistence type="predicted"/>
<evidence type="ECO:0000256" key="1">
    <source>
        <dbReference type="SAM" id="MobiDB-lite"/>
    </source>
</evidence>
<feature type="compositionally biased region" description="Pro residues" evidence="1">
    <location>
        <begin position="37"/>
        <end position="47"/>
    </location>
</feature>
<dbReference type="EMBL" id="LGRX02006683">
    <property type="protein sequence ID" value="KAK3276234.1"/>
    <property type="molecule type" value="Genomic_DNA"/>
</dbReference>
<sequence>MVAEAKGDSLVGGQLPLLQPLQPLSAAVPVVPSNVALPPPPPPPPAPSTILGNAPPAPPPAPGGGPAPKAAPSKVSKDDIACEEIRQPLALHSAEVICKAMQQWLPAVRAIEPSKIRHDLAYVATLISDAAHQGDVSGCARAAANSRGDLMDQIRNGMALRKASERKMSAAAAPEMSAEVQGGLMDMLAQAVMVRRASFVPEMQQDEEHSDTGSDFSD</sequence>
<dbReference type="Gene3D" id="6.10.280.150">
    <property type="match status" value="1"/>
</dbReference>
<protein>
    <recommendedName>
        <fullName evidence="2">WH2 domain-containing protein</fullName>
    </recommendedName>
</protein>
<dbReference type="InterPro" id="IPR003124">
    <property type="entry name" value="WH2_dom"/>
</dbReference>
<gene>
    <name evidence="3" type="ORF">CYMTET_15679</name>
</gene>
<evidence type="ECO:0000259" key="2">
    <source>
        <dbReference type="PROSITE" id="PS51082"/>
    </source>
</evidence>
<dbReference type="Proteomes" id="UP001190700">
    <property type="component" value="Unassembled WGS sequence"/>
</dbReference>
<dbReference type="AlphaFoldDB" id="A0AAE0GDR4"/>
<evidence type="ECO:0000313" key="4">
    <source>
        <dbReference type="Proteomes" id="UP001190700"/>
    </source>
</evidence>
<accession>A0AAE0GDR4</accession>